<dbReference type="EMBL" id="JARRAG010000003">
    <property type="protein sequence ID" value="MDG3008138.1"/>
    <property type="molecule type" value="Genomic_DNA"/>
</dbReference>
<protein>
    <submittedName>
        <fullName evidence="1">Exosortase-associated EpsI family protein</fullName>
    </submittedName>
</protein>
<dbReference type="RefSeq" id="WP_277864465.1">
    <property type="nucleotide sequence ID" value="NZ_JARRAG010000003.1"/>
</dbReference>
<comment type="caution">
    <text evidence="1">The sequence shown here is derived from an EMBL/GenBank/DDBJ whole genome shotgun (WGS) entry which is preliminary data.</text>
</comment>
<reference evidence="1 2" key="1">
    <citation type="submission" date="2023-03" db="EMBL/GenBank/DDBJ databases">
        <title>Paludisphaera mucosa sp. nov. a novel planctomycete from northern fen.</title>
        <authorList>
            <person name="Ivanova A."/>
        </authorList>
    </citation>
    <scope>NUCLEOTIDE SEQUENCE [LARGE SCALE GENOMIC DNA]</scope>
    <source>
        <strain evidence="1 2">Pla2</strain>
    </source>
</reference>
<evidence type="ECO:0000313" key="2">
    <source>
        <dbReference type="Proteomes" id="UP001216907"/>
    </source>
</evidence>
<gene>
    <name evidence="1" type="ORF">PZE19_30600</name>
</gene>
<name>A0ABT6FKM9_9BACT</name>
<keyword evidence="2" id="KW-1185">Reference proteome</keyword>
<dbReference type="Proteomes" id="UP001216907">
    <property type="component" value="Unassembled WGS sequence"/>
</dbReference>
<accession>A0ABT6FKM9</accession>
<sequence length="258" mass="28560">MENALVDHPVVVQPDAAPRRPAAPERVPTPRKVDLRWIAMICLLLGASGAFRYWRDFQFASLESQSKGCPFPLKEIPGVLGSWRQVDGVEAALDPEIARLAGSTDHILRSYENTTTGEKATVLVIYGLALNVWGHTPDICYTNTGYKSLSAGREVMIPVKDAATPVPFREGLYGMFQGGAASYHDVFHSFRNAGEWRPNMESRWKQFRYNPGMFKIQVERLIKDPAKIDDSCQDLLAALVASIESRIRESGPAVAAAK</sequence>
<evidence type="ECO:0000313" key="1">
    <source>
        <dbReference type="EMBL" id="MDG3008138.1"/>
    </source>
</evidence>
<proteinExistence type="predicted"/>
<organism evidence="1 2">
    <name type="scientific">Paludisphaera mucosa</name>
    <dbReference type="NCBI Taxonomy" id="3030827"/>
    <lineage>
        <taxon>Bacteria</taxon>
        <taxon>Pseudomonadati</taxon>
        <taxon>Planctomycetota</taxon>
        <taxon>Planctomycetia</taxon>
        <taxon>Isosphaerales</taxon>
        <taxon>Isosphaeraceae</taxon>
        <taxon>Paludisphaera</taxon>
    </lineage>
</organism>